<dbReference type="GO" id="GO:0045259">
    <property type="term" value="C:proton-transporting ATP synthase complex"/>
    <property type="evidence" value="ECO:0007669"/>
    <property type="project" value="UniProtKB-KW"/>
</dbReference>
<keyword evidence="11" id="KW-0175">Coiled coil</keyword>
<evidence type="ECO:0000256" key="9">
    <source>
        <dbReference type="ARBA" id="ARBA00023310"/>
    </source>
</evidence>
<dbReference type="GeneID" id="56439149"/>
<dbReference type="GO" id="GO:0042777">
    <property type="term" value="P:proton motive force-driven plasma membrane ATP synthesis"/>
    <property type="evidence" value="ECO:0007669"/>
    <property type="project" value="UniProtKB-UniRule"/>
</dbReference>
<dbReference type="Proteomes" id="UP000010793">
    <property type="component" value="Chromosome"/>
</dbReference>
<keyword evidence="5 10" id="KW-0375">Hydrogen ion transport</keyword>
<comment type="similarity">
    <text evidence="3 10">Belongs to the ATPase gamma chain family.</text>
</comment>
<keyword evidence="6 10" id="KW-0406">Ion transport</keyword>
<sequence>MAEKLNVLKARIKAVTSTHKITKTMDMIARSKTAKILTIEQGMRPYTQKLNRIVEELSHSDMDHLHPLLSPKKTIKNIILFVITSSRGLCGSYNTKILDEAMERIRHHYRHGRTVELHVLGKKGEVYFEKQNIPISRKYPRIDEESTFDDCATVVQRFMHDYVVDNASRVEVIYTRYYTRVVHIPKIKSLIPMIPDEEDIEGRKVKKQIDYLIEPNIDDVLKEVVPLAIKTYFYFMITSSFLSENAERAIAMRNATDNAERLIEDLKNKANRARQEHITNELLDIIGGSEAIN</sequence>
<evidence type="ECO:0000256" key="5">
    <source>
        <dbReference type="ARBA" id="ARBA00022781"/>
    </source>
</evidence>
<protein>
    <recommendedName>
        <fullName evidence="10">ATP synthase gamma chain</fullName>
    </recommendedName>
    <alternativeName>
        <fullName evidence="10">ATP synthase F1 sector gamma subunit</fullName>
    </alternativeName>
    <alternativeName>
        <fullName evidence="10">F-ATPase gamma subunit</fullName>
    </alternativeName>
</protein>
<dbReference type="SUPFAM" id="SSF52943">
    <property type="entry name" value="ATP synthase (F1-ATPase), gamma subunit"/>
    <property type="match status" value="1"/>
</dbReference>
<comment type="subunit">
    <text evidence="10">F-type ATPases have 2 components, CF(1) - the catalytic core - and CF(0) - the membrane proton channel. CF(1) has five subunits: alpha(3), beta(3), gamma(1), delta(1), epsilon(1). CF(0) has three main subunits: a, b and c.</text>
</comment>
<organism evidence="12 13">
    <name type="scientific">Brachyspira pilosicoli P43/6/78</name>
    <dbReference type="NCBI Taxonomy" id="1042417"/>
    <lineage>
        <taxon>Bacteria</taxon>
        <taxon>Pseudomonadati</taxon>
        <taxon>Spirochaetota</taxon>
        <taxon>Spirochaetia</taxon>
        <taxon>Brachyspirales</taxon>
        <taxon>Brachyspiraceae</taxon>
        <taxon>Brachyspira</taxon>
    </lineage>
</organism>
<evidence type="ECO:0000256" key="4">
    <source>
        <dbReference type="ARBA" id="ARBA00022448"/>
    </source>
</evidence>
<name>A0A3B6VHH3_BRAPL</name>
<dbReference type="PANTHER" id="PTHR11693:SF22">
    <property type="entry name" value="ATP SYNTHASE SUBUNIT GAMMA, MITOCHONDRIAL"/>
    <property type="match status" value="1"/>
</dbReference>
<dbReference type="KEGG" id="bpip:BPP43_00125"/>
<dbReference type="NCBIfam" id="TIGR01146">
    <property type="entry name" value="ATPsyn_F1gamma"/>
    <property type="match status" value="1"/>
</dbReference>
<keyword evidence="8 10" id="KW-0139">CF(1)</keyword>
<evidence type="ECO:0000256" key="2">
    <source>
        <dbReference type="ARBA" id="ARBA00004170"/>
    </source>
</evidence>
<keyword evidence="10" id="KW-1003">Cell membrane</keyword>
<dbReference type="Gene3D" id="1.10.287.80">
    <property type="entry name" value="ATP synthase, gamma subunit, helix hairpin domain"/>
    <property type="match status" value="1"/>
</dbReference>
<evidence type="ECO:0000256" key="10">
    <source>
        <dbReference type="HAMAP-Rule" id="MF_00815"/>
    </source>
</evidence>
<keyword evidence="13" id="KW-1185">Reference proteome</keyword>
<dbReference type="EMBL" id="CP002873">
    <property type="protein sequence ID" value="AGA65393.1"/>
    <property type="molecule type" value="Genomic_DNA"/>
</dbReference>
<evidence type="ECO:0000256" key="8">
    <source>
        <dbReference type="ARBA" id="ARBA00023196"/>
    </source>
</evidence>
<evidence type="ECO:0000313" key="13">
    <source>
        <dbReference type="Proteomes" id="UP000010793"/>
    </source>
</evidence>
<dbReference type="PRINTS" id="PR00126">
    <property type="entry name" value="ATPASEGAMMA"/>
</dbReference>
<dbReference type="AlphaFoldDB" id="A0A3B6VHH3"/>
<keyword evidence="4 10" id="KW-0813">Transport</keyword>
<dbReference type="CDD" id="cd12151">
    <property type="entry name" value="F1-ATPase_gamma"/>
    <property type="match status" value="1"/>
</dbReference>
<keyword evidence="7 10" id="KW-0472">Membrane</keyword>
<comment type="subcellular location">
    <subcellularLocation>
        <location evidence="10">Cell membrane</location>
        <topology evidence="10">Peripheral membrane protein</topology>
    </subcellularLocation>
    <subcellularLocation>
        <location evidence="2">Membrane</location>
        <topology evidence="2">Peripheral membrane protein</topology>
    </subcellularLocation>
</comment>
<dbReference type="Pfam" id="PF00231">
    <property type="entry name" value="ATP-synt"/>
    <property type="match status" value="1"/>
</dbReference>
<evidence type="ECO:0000256" key="7">
    <source>
        <dbReference type="ARBA" id="ARBA00023136"/>
    </source>
</evidence>
<evidence type="ECO:0000256" key="1">
    <source>
        <dbReference type="ARBA" id="ARBA00003456"/>
    </source>
</evidence>
<evidence type="ECO:0000256" key="3">
    <source>
        <dbReference type="ARBA" id="ARBA00007681"/>
    </source>
</evidence>
<evidence type="ECO:0000256" key="11">
    <source>
        <dbReference type="SAM" id="Coils"/>
    </source>
</evidence>
<gene>
    <name evidence="10" type="primary">atpG</name>
    <name evidence="12" type="ORF">BPP43_00125</name>
</gene>
<feature type="coiled-coil region" evidence="11">
    <location>
        <begin position="249"/>
        <end position="276"/>
    </location>
</feature>
<comment type="function">
    <text evidence="1 10">Produces ATP from ADP in the presence of a proton gradient across the membrane. The gamma chain is believed to be important in regulating ATPase activity and the flow of protons through the CF(0) complex.</text>
</comment>
<dbReference type="InterPro" id="IPR035968">
    <property type="entry name" value="ATP_synth_F1_ATPase_gsu"/>
</dbReference>
<dbReference type="GO" id="GO:0046933">
    <property type="term" value="F:proton-transporting ATP synthase activity, rotational mechanism"/>
    <property type="evidence" value="ECO:0007669"/>
    <property type="project" value="UniProtKB-UniRule"/>
</dbReference>
<proteinExistence type="inferred from homology"/>
<dbReference type="InterPro" id="IPR000131">
    <property type="entry name" value="ATP_synth_F1_gsu"/>
</dbReference>
<reference evidence="12 13" key="1">
    <citation type="journal article" date="2013" name="Genome Announc.">
        <title>Complete Genome Sequence of the Porcine Strain Brachyspira pilosicoli P43/6/78(T.).</title>
        <authorList>
            <person name="Lin C."/>
            <person name="den Bakker H.C."/>
            <person name="Suzuki H."/>
            <person name="Lefebure T."/>
            <person name="Ponnala L."/>
            <person name="Sun Q."/>
            <person name="Stanhope M.J."/>
            <person name="Wiedmann M."/>
            <person name="Duhamel G.E."/>
        </authorList>
    </citation>
    <scope>NUCLEOTIDE SEQUENCE [LARGE SCALE GENOMIC DNA]</scope>
    <source>
        <strain evidence="12 13">P43/6/78</strain>
    </source>
</reference>
<dbReference type="HAMAP" id="MF_00815">
    <property type="entry name" value="ATP_synth_gamma_bact"/>
    <property type="match status" value="1"/>
</dbReference>
<dbReference type="Gene3D" id="3.40.1380.10">
    <property type="match status" value="1"/>
</dbReference>
<evidence type="ECO:0000313" key="12">
    <source>
        <dbReference type="EMBL" id="AGA65393.1"/>
    </source>
</evidence>
<dbReference type="GO" id="GO:0005524">
    <property type="term" value="F:ATP binding"/>
    <property type="evidence" value="ECO:0007669"/>
    <property type="project" value="UniProtKB-UniRule"/>
</dbReference>
<dbReference type="GO" id="GO:0005886">
    <property type="term" value="C:plasma membrane"/>
    <property type="evidence" value="ECO:0007669"/>
    <property type="project" value="UniProtKB-SubCell"/>
</dbReference>
<evidence type="ECO:0000256" key="6">
    <source>
        <dbReference type="ARBA" id="ARBA00023065"/>
    </source>
</evidence>
<accession>A0A3B6VHH3</accession>
<dbReference type="RefSeq" id="WP_013243527.1">
    <property type="nucleotide sequence ID" value="NC_019908.1"/>
</dbReference>
<dbReference type="PANTHER" id="PTHR11693">
    <property type="entry name" value="ATP SYNTHASE GAMMA CHAIN"/>
    <property type="match status" value="1"/>
</dbReference>
<keyword evidence="9 10" id="KW-0066">ATP synthesis</keyword>